<dbReference type="RefSeq" id="WP_220163889.1">
    <property type="nucleotide sequence ID" value="NZ_JAIBOA010000003.1"/>
</dbReference>
<keyword evidence="6" id="KW-1185">Reference proteome</keyword>
<dbReference type="Gene3D" id="1.10.10.10">
    <property type="entry name" value="Winged helix-like DNA-binding domain superfamily/Winged helix DNA-binding domain"/>
    <property type="match status" value="1"/>
</dbReference>
<dbReference type="InterPro" id="IPR036390">
    <property type="entry name" value="WH_DNA-bd_sf"/>
</dbReference>
<sequence length="124" mass="13519">MGEGTSSRRPWGALEAELLAVLQAADGPLSPGEAAARLDGRAGYSTVVTALTRLHAKGTLNRERRGRAYIYSPVLDAAGTAARRMRQLLEREQDRDAVLMRFVDELSPQDEALFRRLLADDGPA</sequence>
<reference evidence="5 6" key="1">
    <citation type="submission" date="2021-07" db="EMBL/GenBank/DDBJ databases">
        <title>Actinomadura sp. PM05-2 isolated from lichen.</title>
        <authorList>
            <person name="Somphong A."/>
            <person name="Phongsopitanun W."/>
            <person name="Tanasupawat S."/>
            <person name="Peongsungnone V."/>
        </authorList>
    </citation>
    <scope>NUCLEOTIDE SEQUENCE [LARGE SCALE GENOMIC DNA]</scope>
    <source>
        <strain evidence="5 6">PM05-2</strain>
    </source>
</reference>
<evidence type="ECO:0000256" key="1">
    <source>
        <dbReference type="ARBA" id="ARBA00011046"/>
    </source>
</evidence>
<dbReference type="EMBL" id="JAIBOA010000003">
    <property type="protein sequence ID" value="MBW8481835.1"/>
    <property type="molecule type" value="Genomic_DNA"/>
</dbReference>
<evidence type="ECO:0000256" key="3">
    <source>
        <dbReference type="ARBA" id="ARBA00023125"/>
    </source>
</evidence>
<dbReference type="InterPro" id="IPR005650">
    <property type="entry name" value="BlaI_family"/>
</dbReference>
<organism evidence="5 6">
    <name type="scientific">Actinomadura parmotrematis</name>
    <dbReference type="NCBI Taxonomy" id="2864039"/>
    <lineage>
        <taxon>Bacteria</taxon>
        <taxon>Bacillati</taxon>
        <taxon>Actinomycetota</taxon>
        <taxon>Actinomycetes</taxon>
        <taxon>Streptosporangiales</taxon>
        <taxon>Thermomonosporaceae</taxon>
        <taxon>Actinomadura</taxon>
    </lineage>
</organism>
<evidence type="ECO:0000313" key="6">
    <source>
        <dbReference type="Proteomes" id="UP000774570"/>
    </source>
</evidence>
<comment type="caution">
    <text evidence="5">The sequence shown here is derived from an EMBL/GenBank/DDBJ whole genome shotgun (WGS) entry which is preliminary data.</text>
</comment>
<keyword evidence="3" id="KW-0238">DNA-binding</keyword>
<keyword evidence="4" id="KW-0804">Transcription</keyword>
<accession>A0ABS7FN85</accession>
<dbReference type="InterPro" id="IPR036388">
    <property type="entry name" value="WH-like_DNA-bd_sf"/>
</dbReference>
<evidence type="ECO:0000313" key="5">
    <source>
        <dbReference type="EMBL" id="MBW8481835.1"/>
    </source>
</evidence>
<name>A0ABS7FN85_9ACTN</name>
<protein>
    <submittedName>
        <fullName evidence="5">BlaI/MecI/CopY family transcriptional regulator</fullName>
    </submittedName>
</protein>
<dbReference type="Pfam" id="PF03965">
    <property type="entry name" value="Penicillinase_R"/>
    <property type="match status" value="1"/>
</dbReference>
<comment type="similarity">
    <text evidence="1">Belongs to the BlaI transcriptional regulatory family.</text>
</comment>
<gene>
    <name evidence="5" type="ORF">K1Y72_05600</name>
</gene>
<dbReference type="SUPFAM" id="SSF46785">
    <property type="entry name" value="Winged helix' DNA-binding domain"/>
    <property type="match status" value="1"/>
</dbReference>
<dbReference type="Proteomes" id="UP000774570">
    <property type="component" value="Unassembled WGS sequence"/>
</dbReference>
<keyword evidence="2" id="KW-0805">Transcription regulation</keyword>
<evidence type="ECO:0000256" key="2">
    <source>
        <dbReference type="ARBA" id="ARBA00023015"/>
    </source>
</evidence>
<proteinExistence type="inferred from homology"/>
<evidence type="ECO:0000256" key="4">
    <source>
        <dbReference type="ARBA" id="ARBA00023163"/>
    </source>
</evidence>